<protein>
    <recommendedName>
        <fullName evidence="3">4a-hydroxytetrahydrobiopterin dehydratase</fullName>
        <ecNumber evidence="3">4.2.1.96</ecNumber>
    </recommendedName>
    <alternativeName>
        <fullName evidence="5">4-alpha-hydroxy-tetrahydropterin dehydratase</fullName>
    </alternativeName>
</protein>
<dbReference type="EMBL" id="JAAQHG020000005">
    <property type="protein sequence ID" value="KAL1589025.1"/>
    <property type="molecule type" value="Genomic_DNA"/>
</dbReference>
<proteinExistence type="inferred from homology"/>
<dbReference type="GeneID" id="96003664"/>
<feature type="compositionally biased region" description="Low complexity" evidence="6">
    <location>
        <begin position="24"/>
        <end position="33"/>
    </location>
</feature>
<comment type="similarity">
    <text evidence="2">Belongs to the pterin-4-alpha-carbinolamine dehydratase family.</text>
</comment>
<sequence>MSKPLTTRLLSSIPRNLAKPPTPTRTFTTTPNPMVSPDQLSPSPGADPAALAAQTTQLVDHGRWRLWGEGKGLERQFRFKTFKATWDFMSAVAAECKKQKHHPEWTNVFNKTHVRWTTHAPEGLSERDTAMARFCDEVGARFGEVGEGEVVGSCAGPAGGGGTGKGEGA</sequence>
<dbReference type="Proteomes" id="UP000803884">
    <property type="component" value="Unassembled WGS sequence"/>
</dbReference>
<evidence type="ECO:0000313" key="8">
    <source>
        <dbReference type="Proteomes" id="UP000803884"/>
    </source>
</evidence>
<dbReference type="GO" id="GO:0006729">
    <property type="term" value="P:tetrahydrobiopterin biosynthetic process"/>
    <property type="evidence" value="ECO:0007669"/>
    <property type="project" value="InterPro"/>
</dbReference>
<evidence type="ECO:0000256" key="4">
    <source>
        <dbReference type="ARBA" id="ARBA00023239"/>
    </source>
</evidence>
<dbReference type="PANTHER" id="PTHR12599">
    <property type="entry name" value="PTERIN-4-ALPHA-CARBINOLAMINE DEHYDRATASE"/>
    <property type="match status" value="1"/>
</dbReference>
<evidence type="ECO:0000256" key="6">
    <source>
        <dbReference type="SAM" id="MobiDB-lite"/>
    </source>
</evidence>
<dbReference type="InterPro" id="IPR036428">
    <property type="entry name" value="PCD_sf"/>
</dbReference>
<organism evidence="7 8">
    <name type="scientific">Cladosporium halotolerans</name>
    <dbReference type="NCBI Taxonomy" id="1052096"/>
    <lineage>
        <taxon>Eukaryota</taxon>
        <taxon>Fungi</taxon>
        <taxon>Dikarya</taxon>
        <taxon>Ascomycota</taxon>
        <taxon>Pezizomycotina</taxon>
        <taxon>Dothideomycetes</taxon>
        <taxon>Dothideomycetidae</taxon>
        <taxon>Cladosporiales</taxon>
        <taxon>Cladosporiaceae</taxon>
        <taxon>Cladosporium</taxon>
    </lineage>
</organism>
<evidence type="ECO:0000256" key="2">
    <source>
        <dbReference type="ARBA" id="ARBA00006472"/>
    </source>
</evidence>
<dbReference type="EC" id="4.2.1.96" evidence="3"/>
<keyword evidence="4" id="KW-0456">Lyase</keyword>
<dbReference type="Pfam" id="PF01329">
    <property type="entry name" value="Pterin_4a"/>
    <property type="match status" value="1"/>
</dbReference>
<accession>A0AB34KZP2</accession>
<dbReference type="PANTHER" id="PTHR12599:SF0">
    <property type="entry name" value="PTERIN-4-ALPHA-CARBINOLAMINE DEHYDRATASE"/>
    <property type="match status" value="1"/>
</dbReference>
<dbReference type="AlphaFoldDB" id="A0AB34KZP2"/>
<evidence type="ECO:0000256" key="1">
    <source>
        <dbReference type="ARBA" id="ARBA00001554"/>
    </source>
</evidence>
<dbReference type="Gene3D" id="3.30.1360.20">
    <property type="entry name" value="Transcriptional coactivator/pterin dehydratase"/>
    <property type="match status" value="1"/>
</dbReference>
<evidence type="ECO:0000256" key="5">
    <source>
        <dbReference type="ARBA" id="ARBA00030497"/>
    </source>
</evidence>
<keyword evidence="8" id="KW-1185">Reference proteome</keyword>
<comment type="catalytic activity">
    <reaction evidence="1">
        <text>(4aS,6R)-4a-hydroxy-L-erythro-5,6,7,8-tetrahydrobiopterin = (6R)-L-erythro-6,7-dihydrobiopterin + H2O</text>
        <dbReference type="Rhea" id="RHEA:11920"/>
        <dbReference type="ChEBI" id="CHEBI:15377"/>
        <dbReference type="ChEBI" id="CHEBI:15642"/>
        <dbReference type="ChEBI" id="CHEBI:43120"/>
        <dbReference type="EC" id="4.2.1.96"/>
    </reaction>
</comment>
<dbReference type="GO" id="GO:0008124">
    <property type="term" value="F:4-alpha-hydroxytetrahydrobiopterin dehydratase activity"/>
    <property type="evidence" value="ECO:0007669"/>
    <property type="project" value="UniProtKB-EC"/>
</dbReference>
<dbReference type="RefSeq" id="XP_069232130.1">
    <property type="nucleotide sequence ID" value="XM_069370826.1"/>
</dbReference>
<name>A0AB34KZP2_9PEZI</name>
<dbReference type="InterPro" id="IPR001533">
    <property type="entry name" value="Pterin_deHydtase"/>
</dbReference>
<dbReference type="SUPFAM" id="SSF55248">
    <property type="entry name" value="PCD-like"/>
    <property type="match status" value="1"/>
</dbReference>
<reference evidence="7 8" key="1">
    <citation type="journal article" date="2020" name="Microbiol. Resour. Announc.">
        <title>Draft Genome Sequence of a Cladosporium Species Isolated from the Mesophotic Ascidian Didemnum maculosum.</title>
        <authorList>
            <person name="Gioti A."/>
            <person name="Siaperas R."/>
            <person name="Nikolaivits E."/>
            <person name="Le Goff G."/>
            <person name="Ouazzani J."/>
            <person name="Kotoulas G."/>
            <person name="Topakas E."/>
        </authorList>
    </citation>
    <scope>NUCLEOTIDE SEQUENCE [LARGE SCALE GENOMIC DNA]</scope>
    <source>
        <strain evidence="7 8">TM138-S3</strain>
    </source>
</reference>
<evidence type="ECO:0000313" key="7">
    <source>
        <dbReference type="EMBL" id="KAL1589025.1"/>
    </source>
</evidence>
<feature type="region of interest" description="Disordered" evidence="6">
    <location>
        <begin position="14"/>
        <end position="48"/>
    </location>
</feature>
<evidence type="ECO:0000256" key="3">
    <source>
        <dbReference type="ARBA" id="ARBA00013252"/>
    </source>
</evidence>
<gene>
    <name evidence="7" type="ORF">WHR41_02220</name>
</gene>
<comment type="caution">
    <text evidence="7">The sequence shown here is derived from an EMBL/GenBank/DDBJ whole genome shotgun (WGS) entry which is preliminary data.</text>
</comment>
<dbReference type="CDD" id="cd00488">
    <property type="entry name" value="PCD_DCoH"/>
    <property type="match status" value="1"/>
</dbReference>